<evidence type="ECO:0000256" key="1">
    <source>
        <dbReference type="SAM" id="MobiDB-lite"/>
    </source>
</evidence>
<feature type="compositionally biased region" description="Polar residues" evidence="1">
    <location>
        <begin position="91"/>
        <end position="108"/>
    </location>
</feature>
<reference evidence="2 3" key="1">
    <citation type="submission" date="2005-09" db="EMBL/GenBank/DDBJ databases">
        <authorList>
            <person name="Mural R.J."/>
            <person name="Li P.W."/>
            <person name="Adams M.D."/>
            <person name="Amanatides P.G."/>
            <person name="Baden-Tillson H."/>
            <person name="Barnstead M."/>
            <person name="Chin S.H."/>
            <person name="Dew I."/>
            <person name="Evans C.A."/>
            <person name="Ferriera S."/>
            <person name="Flanigan M."/>
            <person name="Fosler C."/>
            <person name="Glodek A."/>
            <person name="Gu Z."/>
            <person name="Holt R.A."/>
            <person name="Jennings D."/>
            <person name="Kraft C.L."/>
            <person name="Lu F."/>
            <person name="Nguyen T."/>
            <person name="Nusskern D.R."/>
            <person name="Pfannkoch C.M."/>
            <person name="Sitter C."/>
            <person name="Sutton G.G."/>
            <person name="Venter J.C."/>
            <person name="Wang Z."/>
            <person name="Woodage T."/>
            <person name="Zheng X.H."/>
            <person name="Zhong F."/>
        </authorList>
    </citation>
    <scope>NUCLEOTIDE SEQUENCE [LARGE SCALE GENOMIC DNA]</scope>
    <source>
        <strain>BN</strain>
        <strain evidence="3">Sprague-Dawley</strain>
    </source>
</reference>
<protein>
    <submittedName>
        <fullName evidence="2">RCG39197</fullName>
    </submittedName>
</protein>
<name>A6KMH4_RAT</name>
<dbReference type="AlphaFoldDB" id="A6KMH4"/>
<evidence type="ECO:0000313" key="3">
    <source>
        <dbReference type="Proteomes" id="UP000234681"/>
    </source>
</evidence>
<proteinExistence type="predicted"/>
<sequence>MPGNCGPQLLWAAAAPRWDAKAKSTGKGSVPHTWSHVLQCEVLVRKAASVDGLPSRAIVIGEVASLHTECLVTSYHTAGRRAVGTLGRLPSTLSRPTLGRQGQQLFSD</sequence>
<dbReference type="EMBL" id="CH474067">
    <property type="protein sequence ID" value="EDL75094.1"/>
    <property type="molecule type" value="Genomic_DNA"/>
</dbReference>
<feature type="region of interest" description="Disordered" evidence="1">
    <location>
        <begin position="86"/>
        <end position="108"/>
    </location>
</feature>
<gene>
    <name evidence="2" type="ORF">rCG_39197</name>
</gene>
<accession>A6KMH4</accession>
<evidence type="ECO:0000313" key="2">
    <source>
        <dbReference type="EMBL" id="EDL75094.1"/>
    </source>
</evidence>
<dbReference type="Proteomes" id="UP000234681">
    <property type="component" value="Chromosome 16"/>
</dbReference>
<organism evidence="2 3">
    <name type="scientific">Rattus norvegicus</name>
    <name type="common">Rat</name>
    <dbReference type="NCBI Taxonomy" id="10116"/>
    <lineage>
        <taxon>Eukaryota</taxon>
        <taxon>Metazoa</taxon>
        <taxon>Chordata</taxon>
        <taxon>Craniata</taxon>
        <taxon>Vertebrata</taxon>
        <taxon>Euteleostomi</taxon>
        <taxon>Mammalia</taxon>
        <taxon>Eutheria</taxon>
        <taxon>Euarchontoglires</taxon>
        <taxon>Glires</taxon>
        <taxon>Rodentia</taxon>
        <taxon>Myomorpha</taxon>
        <taxon>Muroidea</taxon>
        <taxon>Muridae</taxon>
        <taxon>Murinae</taxon>
        <taxon>Rattus</taxon>
    </lineage>
</organism>